<dbReference type="GeneID" id="28836469"/>
<organism evidence="13 14">
    <name type="scientific">Pseudogymnoascus verrucosus</name>
    <dbReference type="NCBI Taxonomy" id="342668"/>
    <lineage>
        <taxon>Eukaryota</taxon>
        <taxon>Fungi</taxon>
        <taxon>Dikarya</taxon>
        <taxon>Ascomycota</taxon>
        <taxon>Pezizomycotina</taxon>
        <taxon>Leotiomycetes</taxon>
        <taxon>Thelebolales</taxon>
        <taxon>Thelebolaceae</taxon>
        <taxon>Pseudogymnoascus</taxon>
    </lineage>
</organism>
<keyword evidence="6 11" id="KW-0862">Zinc</keyword>
<feature type="domain" description="Enoyl reductase (ER)" evidence="12">
    <location>
        <begin position="56"/>
        <end position="385"/>
    </location>
</feature>
<dbReference type="PANTHER" id="PTHR42683">
    <property type="entry name" value="ALDEHYDE REDUCTASE"/>
    <property type="match status" value="1"/>
</dbReference>
<gene>
    <name evidence="13" type="ORF">VE01_03083</name>
</gene>
<name>A0A1B8GRJ6_9PEZI</name>
<dbReference type="InterPro" id="IPR011032">
    <property type="entry name" value="GroES-like_sf"/>
</dbReference>
<dbReference type="STRING" id="342668.A0A1B8GRJ6"/>
<proteinExistence type="inferred from homology"/>
<comment type="subunit">
    <text evidence="3">Homodimer.</text>
</comment>
<keyword evidence="7" id="KW-0521">NADP</keyword>
<dbReference type="Pfam" id="PF08240">
    <property type="entry name" value="ADH_N"/>
    <property type="match status" value="1"/>
</dbReference>
<reference evidence="13 14" key="1">
    <citation type="submission" date="2016-03" db="EMBL/GenBank/DDBJ databases">
        <title>Comparative genomics of Pseudogymnoascus destructans, the fungus causing white-nose syndrome of bats.</title>
        <authorList>
            <person name="Palmer J.M."/>
            <person name="Drees K.P."/>
            <person name="Foster J.T."/>
            <person name="Lindner D.L."/>
        </authorList>
    </citation>
    <scope>NUCLEOTIDE SEQUENCE [LARGE SCALE GENOMIC DNA]</scope>
    <source>
        <strain evidence="13 14">UAMH 10579</strain>
    </source>
</reference>
<evidence type="ECO:0000256" key="3">
    <source>
        <dbReference type="ARBA" id="ARBA00011738"/>
    </source>
</evidence>
<dbReference type="SUPFAM" id="SSF51735">
    <property type="entry name" value="NAD(P)-binding Rossmann-fold domains"/>
    <property type="match status" value="1"/>
</dbReference>
<keyword evidence="14" id="KW-1185">Reference proteome</keyword>
<dbReference type="InterPro" id="IPR036291">
    <property type="entry name" value="NAD(P)-bd_dom_sf"/>
</dbReference>
<reference evidence="14" key="2">
    <citation type="journal article" date="2018" name="Nat. Commun.">
        <title>Extreme sensitivity to ultraviolet light in the fungal pathogen causing white-nose syndrome of bats.</title>
        <authorList>
            <person name="Palmer J.M."/>
            <person name="Drees K.P."/>
            <person name="Foster J.T."/>
            <person name="Lindner D.L."/>
        </authorList>
    </citation>
    <scope>NUCLEOTIDE SEQUENCE [LARGE SCALE GENOMIC DNA]</scope>
    <source>
        <strain evidence="14">UAMH 10579</strain>
    </source>
</reference>
<evidence type="ECO:0000256" key="2">
    <source>
        <dbReference type="ARBA" id="ARBA00008072"/>
    </source>
</evidence>
<dbReference type="EC" id="1.1.1.2" evidence="9"/>
<evidence type="ECO:0000259" key="12">
    <source>
        <dbReference type="SMART" id="SM00829"/>
    </source>
</evidence>
<dbReference type="SMART" id="SM00829">
    <property type="entry name" value="PKS_ER"/>
    <property type="match status" value="1"/>
</dbReference>
<dbReference type="InterPro" id="IPR020843">
    <property type="entry name" value="ER"/>
</dbReference>
<evidence type="ECO:0000256" key="8">
    <source>
        <dbReference type="ARBA" id="ARBA00023002"/>
    </source>
</evidence>
<evidence type="ECO:0000256" key="11">
    <source>
        <dbReference type="RuleBase" id="RU361277"/>
    </source>
</evidence>
<accession>A0A1B8GRJ6</accession>
<dbReference type="InterPro" id="IPR002328">
    <property type="entry name" value="ADH_Zn_CS"/>
</dbReference>
<evidence type="ECO:0000256" key="1">
    <source>
        <dbReference type="ARBA" id="ARBA00001947"/>
    </source>
</evidence>
<dbReference type="FunFam" id="3.40.50.720:FF:000158">
    <property type="entry name" value="Zinc-binding alcohol dehydrogenase"/>
    <property type="match status" value="1"/>
</dbReference>
<dbReference type="AlphaFoldDB" id="A0A1B8GRJ6"/>
<dbReference type="InterPro" id="IPR047109">
    <property type="entry name" value="CAD-like"/>
</dbReference>
<dbReference type="InterPro" id="IPR013154">
    <property type="entry name" value="ADH-like_N"/>
</dbReference>
<evidence type="ECO:0000256" key="6">
    <source>
        <dbReference type="ARBA" id="ARBA00022833"/>
    </source>
</evidence>
<comment type="cofactor">
    <cofactor evidence="1 11">
        <name>Zn(2+)</name>
        <dbReference type="ChEBI" id="CHEBI:29105"/>
    </cofactor>
</comment>
<dbReference type="InterPro" id="IPR013149">
    <property type="entry name" value="ADH-like_C"/>
</dbReference>
<keyword evidence="8" id="KW-0560">Oxidoreductase</keyword>
<dbReference type="SUPFAM" id="SSF50129">
    <property type="entry name" value="GroES-like"/>
    <property type="match status" value="1"/>
</dbReference>
<keyword evidence="4" id="KW-0597">Phosphoprotein</keyword>
<dbReference type="RefSeq" id="XP_018132153.2">
    <property type="nucleotide sequence ID" value="XM_018272581.2"/>
</dbReference>
<dbReference type="GO" id="GO:0008270">
    <property type="term" value="F:zinc ion binding"/>
    <property type="evidence" value="ECO:0007669"/>
    <property type="project" value="InterPro"/>
</dbReference>
<evidence type="ECO:0000256" key="4">
    <source>
        <dbReference type="ARBA" id="ARBA00022553"/>
    </source>
</evidence>
<evidence type="ECO:0000256" key="10">
    <source>
        <dbReference type="ARBA" id="ARBA00050997"/>
    </source>
</evidence>
<dbReference type="Proteomes" id="UP000091956">
    <property type="component" value="Unassembled WGS sequence"/>
</dbReference>
<evidence type="ECO:0000256" key="5">
    <source>
        <dbReference type="ARBA" id="ARBA00022723"/>
    </source>
</evidence>
<evidence type="ECO:0000313" key="13">
    <source>
        <dbReference type="EMBL" id="OBT98420.2"/>
    </source>
</evidence>
<evidence type="ECO:0000256" key="7">
    <source>
        <dbReference type="ARBA" id="ARBA00022857"/>
    </source>
</evidence>
<evidence type="ECO:0000256" key="9">
    <source>
        <dbReference type="ARBA" id="ARBA00024074"/>
    </source>
</evidence>
<dbReference type="EMBL" id="KV460217">
    <property type="protein sequence ID" value="OBT98420.2"/>
    <property type="molecule type" value="Genomic_DNA"/>
</dbReference>
<dbReference type="Pfam" id="PF00107">
    <property type="entry name" value="ADH_zinc_N"/>
    <property type="match status" value="1"/>
</dbReference>
<evidence type="ECO:0000313" key="14">
    <source>
        <dbReference type="Proteomes" id="UP000091956"/>
    </source>
</evidence>
<protein>
    <recommendedName>
        <fullName evidence="9">alcohol dehydrogenase (NADP(+))</fullName>
        <ecNumber evidence="9">1.1.1.2</ecNumber>
    </recommendedName>
</protein>
<comment type="similarity">
    <text evidence="2 11">Belongs to the zinc-containing alcohol dehydrogenase family.</text>
</comment>
<dbReference type="GO" id="GO:0006066">
    <property type="term" value="P:alcohol metabolic process"/>
    <property type="evidence" value="ECO:0007669"/>
    <property type="project" value="UniProtKB-ARBA"/>
</dbReference>
<dbReference type="PROSITE" id="PS00059">
    <property type="entry name" value="ADH_ZINC"/>
    <property type="match status" value="1"/>
</dbReference>
<dbReference type="Gene3D" id="3.90.180.10">
    <property type="entry name" value="Medium-chain alcohol dehydrogenases, catalytic domain"/>
    <property type="match status" value="1"/>
</dbReference>
<dbReference type="CDD" id="cd05283">
    <property type="entry name" value="CAD1"/>
    <property type="match status" value="1"/>
</dbReference>
<dbReference type="GO" id="GO:0008106">
    <property type="term" value="F:alcohol dehydrogenase (NADP+) activity"/>
    <property type="evidence" value="ECO:0007669"/>
    <property type="project" value="UniProtKB-EC"/>
</dbReference>
<comment type="catalytic activity">
    <reaction evidence="10">
        <text>a primary alcohol + NADP(+) = an aldehyde + NADPH + H(+)</text>
        <dbReference type="Rhea" id="RHEA:15937"/>
        <dbReference type="ChEBI" id="CHEBI:15378"/>
        <dbReference type="ChEBI" id="CHEBI:15734"/>
        <dbReference type="ChEBI" id="CHEBI:17478"/>
        <dbReference type="ChEBI" id="CHEBI:57783"/>
        <dbReference type="ChEBI" id="CHEBI:58349"/>
        <dbReference type="EC" id="1.1.1.2"/>
    </reaction>
    <physiologicalReaction direction="left-to-right" evidence="10">
        <dbReference type="Rhea" id="RHEA:15938"/>
    </physiologicalReaction>
    <physiologicalReaction direction="right-to-left" evidence="10">
        <dbReference type="Rhea" id="RHEA:15939"/>
    </physiologicalReaction>
</comment>
<dbReference type="Gene3D" id="3.40.50.720">
    <property type="entry name" value="NAD(P)-binding Rossmann-like Domain"/>
    <property type="match status" value="1"/>
</dbReference>
<sequence>MPNSPLHYSHNKQSLTILISSIILKSNLKISSNLPKMVPQPEFNGWLGHDASAAEGNMTWGPYTPKPFTESDIDIQITHCGICGSDIHTLRSGWGETPYPCVVGHEIIGTAIRVGSQAAKERGIKIGDRVGVGAQSGSCLRDDCEYCAAGEETHCPNMVMTYGSRFADGSKSYGGYADFSRTPGHFVVKIPEGLESEDAAPMMCGGVTVYAPLKRNGCGTTAKRVGIVGVGGLGHFGLLFAKALGAEKVVAISRTSAKKADAEKMGATGFIATEDENWAKKNAGTLDLIISTVSSPNMPLSEYLSLLAPKGQFIQVGAPEDVLPPISAFSLIVKGIKLGGSLIGTPKDIEDMMQLAVEKKVKPWIQTVPMTEANKAVVEFEEGKPRYRFCLVNEKNIEKLANRAAI</sequence>
<keyword evidence="5 11" id="KW-0479">Metal-binding</keyword>